<organism evidence="8 9">
    <name type="scientific">Haemaphysalis longicornis</name>
    <name type="common">Bush tick</name>
    <dbReference type="NCBI Taxonomy" id="44386"/>
    <lineage>
        <taxon>Eukaryota</taxon>
        <taxon>Metazoa</taxon>
        <taxon>Ecdysozoa</taxon>
        <taxon>Arthropoda</taxon>
        <taxon>Chelicerata</taxon>
        <taxon>Arachnida</taxon>
        <taxon>Acari</taxon>
        <taxon>Parasitiformes</taxon>
        <taxon>Ixodida</taxon>
        <taxon>Ixodoidea</taxon>
        <taxon>Ixodidae</taxon>
        <taxon>Haemaphysalinae</taxon>
        <taxon>Haemaphysalis</taxon>
    </lineage>
</organism>
<evidence type="ECO:0000256" key="6">
    <source>
        <dbReference type="SAM" id="Phobius"/>
    </source>
</evidence>
<keyword evidence="9" id="KW-1185">Reference proteome</keyword>
<keyword evidence="5" id="KW-1015">Disulfide bond</keyword>
<proteinExistence type="predicted"/>
<dbReference type="VEuPathDB" id="VectorBase:HLOH_065116"/>
<dbReference type="PROSITE" id="PS50221">
    <property type="entry name" value="GAIN_B"/>
    <property type="match status" value="1"/>
</dbReference>
<dbReference type="InterPro" id="IPR000203">
    <property type="entry name" value="GPS"/>
</dbReference>
<evidence type="ECO:0000256" key="4">
    <source>
        <dbReference type="ARBA" id="ARBA00023136"/>
    </source>
</evidence>
<dbReference type="Pfam" id="PF01825">
    <property type="entry name" value="GPS"/>
    <property type="match status" value="1"/>
</dbReference>
<dbReference type="PANTHER" id="PTHR45692">
    <property type="entry name" value="G_PROTEIN_RECEP_F2_4 DOMAIN-CONTAINING PROTEIN"/>
    <property type="match status" value="1"/>
</dbReference>
<feature type="transmembrane region" description="Helical" evidence="6">
    <location>
        <begin position="180"/>
        <end position="203"/>
    </location>
</feature>
<dbReference type="InterPro" id="IPR057244">
    <property type="entry name" value="GAIN_B"/>
</dbReference>
<keyword evidence="4 6" id="KW-0472">Membrane</keyword>
<name>A0A9J6FUE5_HAELO</name>
<sequence>MNIMSSTTTHIANQTMQLPGPGTIFNRTHSTAQLRLARDASGDDHVSHSGDGGTVVIVFTEFPRLDKLLQHDGVDTDAGDPKQELNSPVISIRVGSEAKGLVLGAHVEMALPMLQSEAENPTCVFWDTLINEWSPDGCTVGRRNSTHVVCFCRHLSNFAVLMDLRGVLNNDARASLPFRLITWIGCSTSGVCLCLCVVVFGCFR</sequence>
<gene>
    <name evidence="8" type="ORF">HPB48_011640</name>
</gene>
<evidence type="ECO:0000256" key="3">
    <source>
        <dbReference type="ARBA" id="ARBA00022989"/>
    </source>
</evidence>
<dbReference type="PANTHER" id="PTHR45692:SF1">
    <property type="entry name" value="G-PROTEIN COUPLED RECEPTORS FAMILY 2 PROFILE 2 DOMAIN-CONTAINING PROTEIN"/>
    <property type="match status" value="1"/>
</dbReference>
<dbReference type="GO" id="GO:0016020">
    <property type="term" value="C:membrane"/>
    <property type="evidence" value="ECO:0007669"/>
    <property type="project" value="UniProtKB-SubCell"/>
</dbReference>
<evidence type="ECO:0000313" key="9">
    <source>
        <dbReference type="Proteomes" id="UP000821853"/>
    </source>
</evidence>
<dbReference type="OrthoDB" id="6437696at2759"/>
<evidence type="ECO:0000256" key="2">
    <source>
        <dbReference type="ARBA" id="ARBA00022692"/>
    </source>
</evidence>
<dbReference type="EMBL" id="JABSTR010000005">
    <property type="protein sequence ID" value="KAH9369798.1"/>
    <property type="molecule type" value="Genomic_DNA"/>
</dbReference>
<evidence type="ECO:0000256" key="1">
    <source>
        <dbReference type="ARBA" id="ARBA00004370"/>
    </source>
</evidence>
<protein>
    <recommendedName>
        <fullName evidence="7">GAIN-B domain-containing protein</fullName>
    </recommendedName>
</protein>
<dbReference type="InterPro" id="IPR046338">
    <property type="entry name" value="GAIN_dom_sf"/>
</dbReference>
<evidence type="ECO:0000313" key="8">
    <source>
        <dbReference type="EMBL" id="KAH9369798.1"/>
    </source>
</evidence>
<dbReference type="AlphaFoldDB" id="A0A9J6FUE5"/>
<dbReference type="SMART" id="SM00303">
    <property type="entry name" value="GPS"/>
    <property type="match status" value="1"/>
</dbReference>
<feature type="domain" description="GAIN-B" evidence="7">
    <location>
        <begin position="5"/>
        <end position="168"/>
    </location>
</feature>
<dbReference type="Proteomes" id="UP000821853">
    <property type="component" value="Chromosome 3"/>
</dbReference>
<accession>A0A9J6FUE5</accession>
<evidence type="ECO:0000259" key="7">
    <source>
        <dbReference type="PROSITE" id="PS50221"/>
    </source>
</evidence>
<comment type="caution">
    <text evidence="8">The sequence shown here is derived from an EMBL/GenBank/DDBJ whole genome shotgun (WGS) entry which is preliminary data.</text>
</comment>
<comment type="subcellular location">
    <subcellularLocation>
        <location evidence="1">Membrane</location>
    </subcellularLocation>
</comment>
<evidence type="ECO:0000256" key="5">
    <source>
        <dbReference type="ARBA" id="ARBA00023157"/>
    </source>
</evidence>
<dbReference type="Gene3D" id="2.60.220.50">
    <property type="match status" value="1"/>
</dbReference>
<keyword evidence="3 6" id="KW-1133">Transmembrane helix</keyword>
<reference evidence="8 9" key="1">
    <citation type="journal article" date="2020" name="Cell">
        <title>Large-Scale Comparative Analyses of Tick Genomes Elucidate Their Genetic Diversity and Vector Capacities.</title>
        <authorList>
            <consortium name="Tick Genome and Microbiome Consortium (TIGMIC)"/>
            <person name="Jia N."/>
            <person name="Wang J."/>
            <person name="Shi W."/>
            <person name="Du L."/>
            <person name="Sun Y."/>
            <person name="Zhan W."/>
            <person name="Jiang J.F."/>
            <person name="Wang Q."/>
            <person name="Zhang B."/>
            <person name="Ji P."/>
            <person name="Bell-Sakyi L."/>
            <person name="Cui X.M."/>
            <person name="Yuan T.T."/>
            <person name="Jiang B.G."/>
            <person name="Yang W.F."/>
            <person name="Lam T.T."/>
            <person name="Chang Q.C."/>
            <person name="Ding S.J."/>
            <person name="Wang X.J."/>
            <person name="Zhu J.G."/>
            <person name="Ruan X.D."/>
            <person name="Zhao L."/>
            <person name="Wei J.T."/>
            <person name="Ye R.Z."/>
            <person name="Que T.C."/>
            <person name="Du C.H."/>
            <person name="Zhou Y.H."/>
            <person name="Cheng J.X."/>
            <person name="Dai P.F."/>
            <person name="Guo W.B."/>
            <person name="Han X.H."/>
            <person name="Huang E.J."/>
            <person name="Li L.F."/>
            <person name="Wei W."/>
            <person name="Gao Y.C."/>
            <person name="Liu J.Z."/>
            <person name="Shao H.Z."/>
            <person name="Wang X."/>
            <person name="Wang C.C."/>
            <person name="Yang T.C."/>
            <person name="Huo Q.B."/>
            <person name="Li W."/>
            <person name="Chen H.Y."/>
            <person name="Chen S.E."/>
            <person name="Zhou L.G."/>
            <person name="Ni X.B."/>
            <person name="Tian J.H."/>
            <person name="Sheng Y."/>
            <person name="Liu T."/>
            <person name="Pan Y.S."/>
            <person name="Xia L.Y."/>
            <person name="Li J."/>
            <person name="Zhao F."/>
            <person name="Cao W.C."/>
        </authorList>
    </citation>
    <scope>NUCLEOTIDE SEQUENCE [LARGE SCALE GENOMIC DNA]</scope>
    <source>
        <strain evidence="8">HaeL-2018</strain>
    </source>
</reference>
<keyword evidence="2 6" id="KW-0812">Transmembrane</keyword>